<dbReference type="Proteomes" id="UP000887575">
    <property type="component" value="Unassembled WGS sequence"/>
</dbReference>
<dbReference type="PANTHER" id="PTHR23082:SF0">
    <property type="entry name" value="GENERAL TRANSCRIPTION FACTOR 3C POLYPEPTIDE 3"/>
    <property type="match status" value="1"/>
</dbReference>
<dbReference type="PROSITE" id="PS50293">
    <property type="entry name" value="TPR_REGION"/>
    <property type="match status" value="1"/>
</dbReference>
<reference evidence="4" key="1">
    <citation type="submission" date="2024-02" db="UniProtKB">
        <authorList>
            <consortium name="WormBaseParasite"/>
        </authorList>
    </citation>
    <scope>IDENTIFICATION</scope>
</reference>
<evidence type="ECO:0000256" key="2">
    <source>
        <dbReference type="SAM" id="MobiDB-lite"/>
    </source>
</evidence>
<evidence type="ECO:0000256" key="1">
    <source>
        <dbReference type="PROSITE-ProRule" id="PRU00339"/>
    </source>
</evidence>
<dbReference type="Gene3D" id="1.25.40.10">
    <property type="entry name" value="Tetratricopeptide repeat domain"/>
    <property type="match status" value="2"/>
</dbReference>
<dbReference type="SUPFAM" id="SSF48452">
    <property type="entry name" value="TPR-like"/>
    <property type="match status" value="1"/>
</dbReference>
<feature type="repeat" description="TPR" evidence="1">
    <location>
        <begin position="247"/>
        <end position="280"/>
    </location>
</feature>
<proteinExistence type="predicted"/>
<feature type="region of interest" description="Disordered" evidence="2">
    <location>
        <begin position="40"/>
        <end position="59"/>
    </location>
</feature>
<dbReference type="AlphaFoldDB" id="A0AAF3FD02"/>
<dbReference type="WBParaSite" id="MBELARI_LOCUS4712">
    <property type="protein sequence ID" value="MBELARI_LOCUS4712"/>
    <property type="gene ID" value="MBELARI_LOCUS4712"/>
</dbReference>
<dbReference type="GO" id="GO:0006383">
    <property type="term" value="P:transcription by RNA polymerase III"/>
    <property type="evidence" value="ECO:0007669"/>
    <property type="project" value="InterPro"/>
</dbReference>
<dbReference type="Pfam" id="PF00515">
    <property type="entry name" value="TPR_1"/>
    <property type="match status" value="1"/>
</dbReference>
<organism evidence="3 4">
    <name type="scientific">Mesorhabditis belari</name>
    <dbReference type="NCBI Taxonomy" id="2138241"/>
    <lineage>
        <taxon>Eukaryota</taxon>
        <taxon>Metazoa</taxon>
        <taxon>Ecdysozoa</taxon>
        <taxon>Nematoda</taxon>
        <taxon>Chromadorea</taxon>
        <taxon>Rhabditida</taxon>
        <taxon>Rhabditina</taxon>
        <taxon>Rhabditomorpha</taxon>
        <taxon>Rhabditoidea</taxon>
        <taxon>Rhabditidae</taxon>
        <taxon>Mesorhabditinae</taxon>
        <taxon>Mesorhabditis</taxon>
    </lineage>
</organism>
<evidence type="ECO:0000313" key="4">
    <source>
        <dbReference type="WBParaSite" id="MBELARI_LOCUS4712"/>
    </source>
</evidence>
<protein>
    <submittedName>
        <fullName evidence="4">General transcription factor 3C polypeptide 3</fullName>
    </submittedName>
</protein>
<name>A0AAF3FD02_9BILA</name>
<sequence length="958" mass="109279">MDQPSSSGYSDAYANLAPMRIRSESVRSTVAGYFEQQMMQGDGSGDAELSQDINESTGPQSEYDLALERFMRNEIDYDEFMKLTGGMQLGDEELENNVTFDDHEDGYDEEVDDDELLIKPEALLSAAKKPALTGQEEGNIPAETRNLVRELITDELGTGVAKPPTQSTPRPRKLNAALDSLLGQANLSYARGQTQHALDMLLEVIKQEPRHPESYRQVSEIYRELNQPHRSLHYGLLAAHLDYHTPAGEWSHLGDLSSRLEKYEESAACYGRAIRLEPNNWKDYEKRIATLDMLGMRSLSMKTRLQAAQMIDHSTANVDFEWFSKLIKTVAEYYISINDEDKAIQALEAYVLRSKLFGREAESQHETLIKMWMAKDKFGEAAKSILALCSGIETKNPDGSSAVTVTFKNGTFTIEPYPPPASIYFEIEDSVSMNILCRLCVCLIKSNNKNLAQEAIPFLLRRSFNTREAEELTLDIARAYAQITAHPAARRFLEQLLDLGQFAHCANLWFLLGNALMQLEENQKAMEAYEKVLELNSSHVDARINLSGLQQRIGLSDRALETLRDYDLDTCTYLPDERLLIRQVDVLFDQGRYEQFIRCARMLLTPYFYEVYARPELFAKRKSGPHKGTAFAISNTLCSHALTALRNTPLEKFVKRLGSIAIADGRTVDGLTAVQLHDYSLRLIEQLEVLGRYQDMLGVCCYAFLQPKIQKTSSTENFKSILFYCAIKAENWLLGFEYVRWLHTSVIQSAGDFPPNHREVLFRRIFNAMNYIFCHSQQVSYHRYIMRSLAKSSGNHALQTISGNNSLITGTYRHALCEYFKVWSDNRNNALICFLIGLTFIHMSCKKDLSSRHMVALRGLAFVKRYEKMRTVRQEVYYNLGRMLHQLSITPLAIHFYKLALAEPSPVIVTYDEDGNEHLECLDKYDLRHFAAHNLVLIYRASGNDILARNIYQKYCIV</sequence>
<dbReference type="SMART" id="SM00028">
    <property type="entry name" value="TPR"/>
    <property type="match status" value="4"/>
</dbReference>
<dbReference type="InterPro" id="IPR019734">
    <property type="entry name" value="TPR_rpt"/>
</dbReference>
<dbReference type="InterPro" id="IPR011990">
    <property type="entry name" value="TPR-like_helical_dom_sf"/>
</dbReference>
<dbReference type="GO" id="GO:0000127">
    <property type="term" value="C:transcription factor TFIIIC complex"/>
    <property type="evidence" value="ECO:0007669"/>
    <property type="project" value="TreeGrafter"/>
</dbReference>
<accession>A0AAF3FD02</accession>
<dbReference type="PROSITE" id="PS50005">
    <property type="entry name" value="TPR"/>
    <property type="match status" value="2"/>
</dbReference>
<feature type="repeat" description="TPR" evidence="1">
    <location>
        <begin position="506"/>
        <end position="539"/>
    </location>
</feature>
<keyword evidence="1" id="KW-0802">TPR repeat</keyword>
<evidence type="ECO:0000313" key="3">
    <source>
        <dbReference type="Proteomes" id="UP000887575"/>
    </source>
</evidence>
<dbReference type="InterPro" id="IPR039340">
    <property type="entry name" value="Tfc4/TFIIIC-102/Sfc4"/>
</dbReference>
<dbReference type="Pfam" id="PF13181">
    <property type="entry name" value="TPR_8"/>
    <property type="match status" value="1"/>
</dbReference>
<dbReference type="PANTHER" id="PTHR23082">
    <property type="entry name" value="TRANSCRIPTION INITIATION FACTOR IIIC TFIIIC , POLYPEPTIDE 3-RELATED"/>
    <property type="match status" value="1"/>
</dbReference>
<keyword evidence="3" id="KW-1185">Reference proteome</keyword>